<reference evidence="1 2" key="1">
    <citation type="submission" date="2016-03" db="EMBL/GenBank/DDBJ databases">
        <authorList>
            <person name="Ploux O."/>
        </authorList>
    </citation>
    <scope>NUCLEOTIDE SEQUENCE [LARGE SCALE GENOMIC DNA]</scope>
    <source>
        <strain evidence="1 2">URUG2</strain>
    </source>
</reference>
<organism evidence="1 2">
    <name type="scientific">Ramularia collo-cygni</name>
    <dbReference type="NCBI Taxonomy" id="112498"/>
    <lineage>
        <taxon>Eukaryota</taxon>
        <taxon>Fungi</taxon>
        <taxon>Dikarya</taxon>
        <taxon>Ascomycota</taxon>
        <taxon>Pezizomycotina</taxon>
        <taxon>Dothideomycetes</taxon>
        <taxon>Dothideomycetidae</taxon>
        <taxon>Mycosphaerellales</taxon>
        <taxon>Mycosphaerellaceae</taxon>
        <taxon>Ramularia</taxon>
    </lineage>
</organism>
<gene>
    <name evidence="1" type="ORF">RCC_09861</name>
</gene>
<dbReference type="Proteomes" id="UP000225277">
    <property type="component" value="Unassembled WGS sequence"/>
</dbReference>
<evidence type="ECO:0000313" key="2">
    <source>
        <dbReference type="Proteomes" id="UP000225277"/>
    </source>
</evidence>
<sequence>MDAEVEALRHGLAKIPQELYDEIYNLVFTAPPGIRDLSADSLAIGGQQSAAPSTRKYRAALSTTNLLQVSRSTRELYASTYYGEGEFLFSHKKPDMFSHTNSDNRICEKNMRRMVAWAISLPEKHQRLVKKIHFRVEIFDSEYEYSRGPFQSWFRKMKWLILSNLIVHCAGLNHRQVCSFHYGSVTHGSGKTSNAPSSKQDL</sequence>
<dbReference type="EMBL" id="FJUY01000020">
    <property type="protein sequence ID" value="CZT24144.1"/>
    <property type="molecule type" value="Genomic_DNA"/>
</dbReference>
<accession>A0A2D3VMV1</accession>
<dbReference type="RefSeq" id="XP_023630868.1">
    <property type="nucleotide sequence ID" value="XM_023775100.1"/>
</dbReference>
<evidence type="ECO:0000313" key="1">
    <source>
        <dbReference type="EMBL" id="CZT24144.1"/>
    </source>
</evidence>
<dbReference type="OrthoDB" id="3650650at2759"/>
<protein>
    <submittedName>
        <fullName evidence="1">Uncharacterized protein</fullName>
    </submittedName>
</protein>
<dbReference type="AlphaFoldDB" id="A0A2D3VMV1"/>
<proteinExistence type="predicted"/>
<keyword evidence="2" id="KW-1185">Reference proteome</keyword>
<name>A0A2D3VMV1_9PEZI</name>
<dbReference type="GeneID" id="35604921"/>